<feature type="transmembrane region" description="Helical" evidence="5">
    <location>
        <begin position="67"/>
        <end position="87"/>
    </location>
</feature>
<evidence type="ECO:0000256" key="2">
    <source>
        <dbReference type="ARBA" id="ARBA00022692"/>
    </source>
</evidence>
<dbReference type="PANTHER" id="PTHR23508:SF10">
    <property type="entry name" value="CARBOXYLIC ACID TRANSPORTER PROTEIN HOMOLOG"/>
    <property type="match status" value="1"/>
</dbReference>
<reference evidence="7 8" key="1">
    <citation type="submission" date="2023-07" db="EMBL/GenBank/DDBJ databases">
        <title>Sorghum-associated microbial communities from plants grown in Nebraska, USA.</title>
        <authorList>
            <person name="Schachtman D."/>
        </authorList>
    </citation>
    <scope>NUCLEOTIDE SEQUENCE [LARGE SCALE GENOMIC DNA]</scope>
    <source>
        <strain evidence="7 8">4256</strain>
    </source>
</reference>
<dbReference type="SUPFAM" id="SSF103473">
    <property type="entry name" value="MFS general substrate transporter"/>
    <property type="match status" value="1"/>
</dbReference>
<evidence type="ECO:0000313" key="7">
    <source>
        <dbReference type="EMBL" id="MDR7154074.1"/>
    </source>
</evidence>
<keyword evidence="8" id="KW-1185">Reference proteome</keyword>
<evidence type="ECO:0000256" key="1">
    <source>
        <dbReference type="ARBA" id="ARBA00004141"/>
    </source>
</evidence>
<keyword evidence="2 5" id="KW-0812">Transmembrane</keyword>
<accession>A0ABU1WYF1</accession>
<feature type="transmembrane region" description="Helical" evidence="5">
    <location>
        <begin position="159"/>
        <end position="182"/>
    </location>
</feature>
<gene>
    <name evidence="7" type="ORF">J2W40_000877</name>
</gene>
<comment type="subcellular location">
    <subcellularLocation>
        <location evidence="1">Membrane</location>
        <topology evidence="1">Multi-pass membrane protein</topology>
    </subcellularLocation>
</comment>
<evidence type="ECO:0000259" key="6">
    <source>
        <dbReference type="PROSITE" id="PS50850"/>
    </source>
</evidence>
<dbReference type="Pfam" id="PF00083">
    <property type="entry name" value="Sugar_tr"/>
    <property type="match status" value="1"/>
</dbReference>
<proteinExistence type="predicted"/>
<comment type="caution">
    <text evidence="7">The sequence shown here is derived from an EMBL/GenBank/DDBJ whole genome shotgun (WGS) entry which is preliminary data.</text>
</comment>
<feature type="domain" description="Major facilitator superfamily (MFS) profile" evidence="6">
    <location>
        <begin position="34"/>
        <end position="449"/>
    </location>
</feature>
<feature type="transmembrane region" description="Helical" evidence="5">
    <location>
        <begin position="30"/>
        <end position="47"/>
    </location>
</feature>
<feature type="transmembrane region" description="Helical" evidence="5">
    <location>
        <begin position="99"/>
        <end position="119"/>
    </location>
</feature>
<feature type="transmembrane region" description="Helical" evidence="5">
    <location>
        <begin position="188"/>
        <end position="208"/>
    </location>
</feature>
<sequence>MAQGKEKVLAVVPRKGSSKGMLDDIPMSSYQIWSVLMIAATVILDGLDNQMLGLAAPSLLQEWGIDRTALGSVFALGFVGMAIGTLTSGWVGDRFGRRGALIIGVAIFGVATLLTGFSTTLWQVAALKTLAGVGLGGVPGTASAMIAEFTPVRWRSVAVTFGVVCVSIGGILGGVAAALILPGLGWRWLFYIGGSVTMIFVAWLWFVLPESPRYLAERPDRAAELDRILRRIGHPDPASVAHVPRAAGEAPRYEPMRNLFGTALLRDTLALSVAMFSGMFMIYLMFNWAPTMLTSAGFGLQTASLGLTSFNIGGTIGAMIASLAIIRFGSRPVLILMAIVGAAVCATLALLPISGARNEGAVLACLGALGLFASAAQSAMFAVGAHAFPTGLRARGLGLMGAAGRIGAIVSAVAGAVLIDWGNLGFFGALAALMLVNALGFIAVRGHVPALGRKDAIL</sequence>
<keyword evidence="4 5" id="KW-0472">Membrane</keyword>
<dbReference type="EMBL" id="JAVDWV010000003">
    <property type="protein sequence ID" value="MDR7154074.1"/>
    <property type="molecule type" value="Genomic_DNA"/>
</dbReference>
<feature type="transmembrane region" description="Helical" evidence="5">
    <location>
        <begin position="333"/>
        <end position="355"/>
    </location>
</feature>
<name>A0ABU1WYF1_SPHXE</name>
<dbReference type="RefSeq" id="WP_310222174.1">
    <property type="nucleotide sequence ID" value="NZ_JAVDWV010000003.1"/>
</dbReference>
<dbReference type="Gene3D" id="1.20.1250.20">
    <property type="entry name" value="MFS general substrate transporter like domains"/>
    <property type="match status" value="1"/>
</dbReference>
<dbReference type="Proteomes" id="UP001267638">
    <property type="component" value="Unassembled WGS sequence"/>
</dbReference>
<feature type="transmembrane region" description="Helical" evidence="5">
    <location>
        <begin position="397"/>
        <end position="419"/>
    </location>
</feature>
<feature type="transmembrane region" description="Helical" evidence="5">
    <location>
        <begin position="306"/>
        <end position="326"/>
    </location>
</feature>
<evidence type="ECO:0000256" key="3">
    <source>
        <dbReference type="ARBA" id="ARBA00022989"/>
    </source>
</evidence>
<dbReference type="PROSITE" id="PS50850">
    <property type="entry name" value="MFS"/>
    <property type="match status" value="1"/>
</dbReference>
<protein>
    <submittedName>
        <fullName evidence="7">AAHS family 4-hydroxybenzoate transporter-like MFS transporter</fullName>
    </submittedName>
</protein>
<keyword evidence="3 5" id="KW-1133">Transmembrane helix</keyword>
<dbReference type="InterPro" id="IPR020846">
    <property type="entry name" value="MFS_dom"/>
</dbReference>
<evidence type="ECO:0000313" key="8">
    <source>
        <dbReference type="Proteomes" id="UP001267638"/>
    </source>
</evidence>
<organism evidence="7 8">
    <name type="scientific">Sphingobium xenophagum</name>
    <dbReference type="NCBI Taxonomy" id="121428"/>
    <lineage>
        <taxon>Bacteria</taxon>
        <taxon>Pseudomonadati</taxon>
        <taxon>Pseudomonadota</taxon>
        <taxon>Alphaproteobacteria</taxon>
        <taxon>Sphingomonadales</taxon>
        <taxon>Sphingomonadaceae</taxon>
        <taxon>Sphingobium</taxon>
    </lineage>
</organism>
<evidence type="ECO:0000256" key="5">
    <source>
        <dbReference type="SAM" id="Phobius"/>
    </source>
</evidence>
<dbReference type="InterPro" id="IPR036259">
    <property type="entry name" value="MFS_trans_sf"/>
</dbReference>
<feature type="transmembrane region" description="Helical" evidence="5">
    <location>
        <begin position="425"/>
        <end position="444"/>
    </location>
</feature>
<dbReference type="InterPro" id="IPR005828">
    <property type="entry name" value="MFS_sugar_transport-like"/>
</dbReference>
<evidence type="ECO:0000256" key="4">
    <source>
        <dbReference type="ARBA" id="ARBA00023136"/>
    </source>
</evidence>
<dbReference type="PANTHER" id="PTHR23508">
    <property type="entry name" value="CARBOXYLIC ACID TRANSPORTER PROTEIN HOMOLOG"/>
    <property type="match status" value="1"/>
</dbReference>
<feature type="transmembrane region" description="Helical" evidence="5">
    <location>
        <begin position="361"/>
        <end position="385"/>
    </location>
</feature>
<feature type="transmembrane region" description="Helical" evidence="5">
    <location>
        <begin position="125"/>
        <end position="147"/>
    </location>
</feature>
<feature type="transmembrane region" description="Helical" evidence="5">
    <location>
        <begin position="264"/>
        <end position="286"/>
    </location>
</feature>